<protein>
    <submittedName>
        <fullName evidence="8">FAD-binding oxidoreductase</fullName>
    </submittedName>
</protein>
<dbReference type="EMBL" id="BAAACA010000037">
    <property type="protein sequence ID" value="GAA0616403.1"/>
    <property type="molecule type" value="Genomic_DNA"/>
</dbReference>
<dbReference type="InterPro" id="IPR016167">
    <property type="entry name" value="FAD-bd_PCMH_sub1"/>
</dbReference>
<dbReference type="InterPro" id="IPR016166">
    <property type="entry name" value="FAD-bd_PCMH"/>
</dbReference>
<evidence type="ECO:0000313" key="9">
    <source>
        <dbReference type="Proteomes" id="UP001500668"/>
    </source>
</evidence>
<dbReference type="InterPro" id="IPR050416">
    <property type="entry name" value="FAD-linked_Oxidoreductase"/>
</dbReference>
<organism evidence="8 9">
    <name type="scientific">Streptomyces crystallinus</name>
    <dbReference type="NCBI Taxonomy" id="68191"/>
    <lineage>
        <taxon>Bacteria</taxon>
        <taxon>Bacillati</taxon>
        <taxon>Actinomycetota</taxon>
        <taxon>Actinomycetes</taxon>
        <taxon>Kitasatosporales</taxon>
        <taxon>Streptomycetaceae</taxon>
        <taxon>Streptomyces</taxon>
    </lineage>
</organism>
<evidence type="ECO:0000256" key="5">
    <source>
        <dbReference type="ARBA" id="ARBA00023002"/>
    </source>
</evidence>
<dbReference type="InterPro" id="IPR012951">
    <property type="entry name" value="BBE"/>
</dbReference>
<dbReference type="Gene3D" id="3.40.462.20">
    <property type="match status" value="1"/>
</dbReference>
<keyword evidence="9" id="KW-1185">Reference proteome</keyword>
<dbReference type="Gene3D" id="3.30.43.10">
    <property type="entry name" value="Uridine Diphospho-n-acetylenolpyruvylglucosamine Reductase, domain 2"/>
    <property type="match status" value="1"/>
</dbReference>
<dbReference type="Gene3D" id="3.30.465.10">
    <property type="match status" value="1"/>
</dbReference>
<dbReference type="InterPro" id="IPR006093">
    <property type="entry name" value="Oxy_OxRdtase_FAD_BS"/>
</dbReference>
<dbReference type="InterPro" id="IPR016169">
    <property type="entry name" value="FAD-bd_PCMH_sub2"/>
</dbReference>
<keyword evidence="5" id="KW-0560">Oxidoreductase</keyword>
<evidence type="ECO:0000256" key="1">
    <source>
        <dbReference type="ARBA" id="ARBA00001974"/>
    </source>
</evidence>
<comment type="caution">
    <text evidence="8">The sequence shown here is derived from an EMBL/GenBank/DDBJ whole genome shotgun (WGS) entry which is preliminary data.</text>
</comment>
<name>A0ABN1GQC5_9ACTN</name>
<proteinExistence type="inferred from homology"/>
<evidence type="ECO:0000256" key="3">
    <source>
        <dbReference type="ARBA" id="ARBA00022630"/>
    </source>
</evidence>
<sequence>MDRRSLLVATGAGLAAVSCGPAAPRPRPAATRTTGPTGSTAPWTALARGLAGTLVRPDDAAYPTARQLYNTRFDGLRPAAVAYVANDADVQECLAFARAHRAPVALRGGGHSYAGWSSGTGRLVLDLSKLNGVRADGATATVGAGARLLDVYLALGRRGRTIPGGSCPTVGVTGLTLGGGHGVATRAYGATCDSLTSATLVTADGRRLTADADHESDLFWALRGAGNGNFGVVTGLTFRTHDAPQTVTAYLTWPWARARAVIEAWQQWGPDQPDEIWSAAELGAAAGGARAGAAPTVGVAAFSLGSYGDLQNAVDRLADRVGAPASSVSMRRHGYTDAMLAYAGCAALSEAQCHLPGTTPGRSPRGALQRETYAARSAFFDRPLPADGVRALLARTEAFGSVPVAQGGGAGNVALTALGGALNRVSPTATAFVHRRSRVLAQYIAAWRPGTSGTAQRAWLNSTHDALSRYANGAAYQNYTDPELKDWRRAYYGAAAPRLAELKHRYDPGRLFDFPQAL</sequence>
<evidence type="ECO:0000313" key="8">
    <source>
        <dbReference type="EMBL" id="GAA0616403.1"/>
    </source>
</evidence>
<dbReference type="Pfam" id="PF01565">
    <property type="entry name" value="FAD_binding_4"/>
    <property type="match status" value="1"/>
</dbReference>
<dbReference type="Proteomes" id="UP001500668">
    <property type="component" value="Unassembled WGS sequence"/>
</dbReference>
<comment type="similarity">
    <text evidence="2">Belongs to the oxygen-dependent FAD-linked oxidoreductase family.</text>
</comment>
<feature type="region of interest" description="Disordered" evidence="6">
    <location>
        <begin position="19"/>
        <end position="42"/>
    </location>
</feature>
<dbReference type="InterPro" id="IPR006094">
    <property type="entry name" value="Oxid_FAD_bind_N"/>
</dbReference>
<dbReference type="InterPro" id="IPR036318">
    <property type="entry name" value="FAD-bd_PCMH-like_sf"/>
</dbReference>
<keyword evidence="3" id="KW-0285">Flavoprotein</keyword>
<evidence type="ECO:0000256" key="4">
    <source>
        <dbReference type="ARBA" id="ARBA00022827"/>
    </source>
</evidence>
<feature type="domain" description="FAD-binding PCMH-type" evidence="7">
    <location>
        <begin position="73"/>
        <end position="243"/>
    </location>
</feature>
<comment type="cofactor">
    <cofactor evidence="1">
        <name>FAD</name>
        <dbReference type="ChEBI" id="CHEBI:57692"/>
    </cofactor>
</comment>
<evidence type="ECO:0000256" key="2">
    <source>
        <dbReference type="ARBA" id="ARBA00005466"/>
    </source>
</evidence>
<evidence type="ECO:0000259" key="7">
    <source>
        <dbReference type="PROSITE" id="PS51387"/>
    </source>
</evidence>
<dbReference type="Pfam" id="PF08031">
    <property type="entry name" value="BBE"/>
    <property type="match status" value="1"/>
</dbReference>
<accession>A0ABN1GQC5</accession>
<dbReference type="PROSITE" id="PS51257">
    <property type="entry name" value="PROKAR_LIPOPROTEIN"/>
    <property type="match status" value="1"/>
</dbReference>
<keyword evidence="4" id="KW-0274">FAD</keyword>
<evidence type="ECO:0000256" key="6">
    <source>
        <dbReference type="SAM" id="MobiDB-lite"/>
    </source>
</evidence>
<reference evidence="9" key="1">
    <citation type="journal article" date="2019" name="Int. J. Syst. Evol. Microbiol.">
        <title>The Global Catalogue of Microorganisms (GCM) 10K type strain sequencing project: providing services to taxonomists for standard genome sequencing and annotation.</title>
        <authorList>
            <consortium name="The Broad Institute Genomics Platform"/>
            <consortium name="The Broad Institute Genome Sequencing Center for Infectious Disease"/>
            <person name="Wu L."/>
            <person name="Ma J."/>
        </authorList>
    </citation>
    <scope>NUCLEOTIDE SEQUENCE [LARGE SCALE GENOMIC DNA]</scope>
    <source>
        <strain evidence="9">JCM 5067</strain>
    </source>
</reference>
<dbReference type="PANTHER" id="PTHR42973">
    <property type="entry name" value="BINDING OXIDOREDUCTASE, PUTATIVE (AFU_ORTHOLOGUE AFUA_1G17690)-RELATED"/>
    <property type="match status" value="1"/>
</dbReference>
<dbReference type="SUPFAM" id="SSF56176">
    <property type="entry name" value="FAD-binding/transporter-associated domain-like"/>
    <property type="match status" value="1"/>
</dbReference>
<dbReference type="PANTHER" id="PTHR42973:SF39">
    <property type="entry name" value="FAD-BINDING PCMH-TYPE DOMAIN-CONTAINING PROTEIN"/>
    <property type="match status" value="1"/>
</dbReference>
<dbReference type="PROSITE" id="PS51387">
    <property type="entry name" value="FAD_PCMH"/>
    <property type="match status" value="1"/>
</dbReference>
<dbReference type="RefSeq" id="WP_344077488.1">
    <property type="nucleotide sequence ID" value="NZ_BAAACA010000037.1"/>
</dbReference>
<gene>
    <name evidence="8" type="ORF">GCM10010394_53180</name>
</gene>
<dbReference type="PROSITE" id="PS00862">
    <property type="entry name" value="OX2_COVAL_FAD"/>
    <property type="match status" value="1"/>
</dbReference>